<keyword evidence="1 2" id="KW-0238">DNA-binding</keyword>
<gene>
    <name evidence="4" type="ORF">GCM10009107_53800</name>
</gene>
<dbReference type="SUPFAM" id="SSF48498">
    <property type="entry name" value="Tetracyclin repressor-like, C-terminal domain"/>
    <property type="match status" value="1"/>
</dbReference>
<dbReference type="Pfam" id="PF00440">
    <property type="entry name" value="TetR_N"/>
    <property type="match status" value="1"/>
</dbReference>
<evidence type="ECO:0000259" key="3">
    <source>
        <dbReference type="PROSITE" id="PS50977"/>
    </source>
</evidence>
<proteinExistence type="predicted"/>
<dbReference type="SUPFAM" id="SSF46689">
    <property type="entry name" value="Homeodomain-like"/>
    <property type="match status" value="1"/>
</dbReference>
<dbReference type="PRINTS" id="PR00455">
    <property type="entry name" value="HTHTETR"/>
</dbReference>
<evidence type="ECO:0000256" key="1">
    <source>
        <dbReference type="ARBA" id="ARBA00023125"/>
    </source>
</evidence>
<dbReference type="EMBL" id="BAAAEW010000042">
    <property type="protein sequence ID" value="GAA0766060.1"/>
    <property type="molecule type" value="Genomic_DNA"/>
</dbReference>
<accession>A0ABN1KGC9</accession>
<dbReference type="InterPro" id="IPR001647">
    <property type="entry name" value="HTH_TetR"/>
</dbReference>
<evidence type="ECO:0000313" key="4">
    <source>
        <dbReference type="EMBL" id="GAA0766060.1"/>
    </source>
</evidence>
<evidence type="ECO:0000313" key="5">
    <source>
        <dbReference type="Proteomes" id="UP001500279"/>
    </source>
</evidence>
<dbReference type="InterPro" id="IPR009057">
    <property type="entry name" value="Homeodomain-like_sf"/>
</dbReference>
<dbReference type="Proteomes" id="UP001500279">
    <property type="component" value="Unassembled WGS sequence"/>
</dbReference>
<organism evidence="4 5">
    <name type="scientific">Ideonella azotifigens</name>
    <dbReference type="NCBI Taxonomy" id="513160"/>
    <lineage>
        <taxon>Bacteria</taxon>
        <taxon>Pseudomonadati</taxon>
        <taxon>Pseudomonadota</taxon>
        <taxon>Betaproteobacteria</taxon>
        <taxon>Burkholderiales</taxon>
        <taxon>Sphaerotilaceae</taxon>
        <taxon>Ideonella</taxon>
    </lineage>
</organism>
<name>A0ABN1KGC9_9BURK</name>
<dbReference type="PANTHER" id="PTHR30055">
    <property type="entry name" value="HTH-TYPE TRANSCRIPTIONAL REGULATOR RUTR"/>
    <property type="match status" value="1"/>
</dbReference>
<dbReference type="PROSITE" id="PS50977">
    <property type="entry name" value="HTH_TETR_2"/>
    <property type="match status" value="1"/>
</dbReference>
<feature type="domain" description="HTH tetR-type" evidence="3">
    <location>
        <begin position="11"/>
        <end position="71"/>
    </location>
</feature>
<dbReference type="Gene3D" id="1.10.357.10">
    <property type="entry name" value="Tetracycline Repressor, domain 2"/>
    <property type="match status" value="1"/>
</dbReference>
<sequence>MPIAMARPRSEDKRNAILQAAIAEFAARGVWHTPTSAISKAAGVAEGTLFTYFASKDELVNALYRQLKGELAERMLAGHPAGEGVATVKAGFGHVFKTYVHWGAANPARFKVMTQLKHSDRVTAESRAAGMAAFGPLGDAAQQAIAQGVLRPLPFDFLCALLGGMAEATMGFVATAKPGDPDHAEAAFEVFWRGIVMPAGSGA</sequence>
<feature type="DNA-binding region" description="H-T-H motif" evidence="2">
    <location>
        <begin position="34"/>
        <end position="53"/>
    </location>
</feature>
<reference evidence="4 5" key="1">
    <citation type="journal article" date="2019" name="Int. J. Syst. Evol. Microbiol.">
        <title>The Global Catalogue of Microorganisms (GCM) 10K type strain sequencing project: providing services to taxonomists for standard genome sequencing and annotation.</title>
        <authorList>
            <consortium name="The Broad Institute Genomics Platform"/>
            <consortium name="The Broad Institute Genome Sequencing Center for Infectious Disease"/>
            <person name="Wu L."/>
            <person name="Ma J."/>
        </authorList>
    </citation>
    <scope>NUCLEOTIDE SEQUENCE [LARGE SCALE GENOMIC DNA]</scope>
    <source>
        <strain evidence="4 5">JCM 15503</strain>
    </source>
</reference>
<dbReference type="InterPro" id="IPR036271">
    <property type="entry name" value="Tet_transcr_reg_TetR-rel_C_sf"/>
</dbReference>
<dbReference type="InterPro" id="IPR050109">
    <property type="entry name" value="HTH-type_TetR-like_transc_reg"/>
</dbReference>
<evidence type="ECO:0000256" key="2">
    <source>
        <dbReference type="PROSITE-ProRule" id="PRU00335"/>
    </source>
</evidence>
<keyword evidence="5" id="KW-1185">Reference proteome</keyword>
<comment type="caution">
    <text evidence="4">The sequence shown here is derived from an EMBL/GenBank/DDBJ whole genome shotgun (WGS) entry which is preliminary data.</text>
</comment>
<dbReference type="PANTHER" id="PTHR30055:SF222">
    <property type="entry name" value="REGULATORY PROTEIN"/>
    <property type="match status" value="1"/>
</dbReference>
<protein>
    <submittedName>
        <fullName evidence="4">TetR/AcrR family transcriptional regulator</fullName>
    </submittedName>
</protein>